<dbReference type="AlphaFoldDB" id="A0A0P0N2H2"/>
<dbReference type="STRING" id="1273541.Pyrde_0201"/>
<feature type="transmembrane region" description="Helical" evidence="1">
    <location>
        <begin position="250"/>
        <end position="270"/>
    </location>
</feature>
<reference evidence="2 3" key="1">
    <citation type="submission" date="2015-10" db="EMBL/GenBank/DDBJ databases">
        <title>Complete genome sequence of hyperthermophilic archaeon Pyrodictium delaneyi Su06.</title>
        <authorList>
            <person name="Jung J.-H."/>
            <person name="Lin J."/>
            <person name="Holden J.F."/>
            <person name="Park C.-S."/>
        </authorList>
    </citation>
    <scope>NUCLEOTIDE SEQUENCE [LARGE SCALE GENOMIC DNA]</scope>
    <source>
        <strain evidence="2 3">Su06</strain>
    </source>
</reference>
<dbReference type="KEGG" id="pdl:Pyrde_0201"/>
<feature type="transmembrane region" description="Helical" evidence="1">
    <location>
        <begin position="285"/>
        <end position="306"/>
    </location>
</feature>
<keyword evidence="1" id="KW-1133">Transmembrane helix</keyword>
<dbReference type="Proteomes" id="UP000058613">
    <property type="component" value="Chromosome"/>
</dbReference>
<evidence type="ECO:0000313" key="2">
    <source>
        <dbReference type="EMBL" id="ALL00251.1"/>
    </source>
</evidence>
<evidence type="ECO:0000256" key="1">
    <source>
        <dbReference type="SAM" id="Phobius"/>
    </source>
</evidence>
<dbReference type="EMBL" id="CP013011">
    <property type="protein sequence ID" value="ALL00251.1"/>
    <property type="molecule type" value="Genomic_DNA"/>
</dbReference>
<keyword evidence="1" id="KW-0472">Membrane</keyword>
<feature type="transmembrane region" description="Helical" evidence="1">
    <location>
        <begin position="188"/>
        <end position="206"/>
    </location>
</feature>
<sequence>MRISTVLVLYNITRILSAAAASAAAYLAYIRIAGYLGNYLYSVTGAHPAIAAVTGSIHVIAVLATAALVMMGQAYIAYILLGLGAGIAALIGLDPWSILVLVVASTMLYTASLRYETEAYGAARRRVFCSGGCTVATIAVVIASYAVLAAAVYYGSLLVAQLYRFLLEPPEALPEQLAKVWEAAGQMLSVRLAILAVTAYVFYYAASRIAGPLVYALAASPEELARRARELLEREATEVREMNKWYHRMLRSSLALIGTIPAAIAGYVVVETVSSLAGGTLIPGAPWWADFLARLVLVSAASMLGYRVARRLIESMAFARINWRQLAIASVTALVLWMIVYPVLVLALRGVPITDAARVSIGNAVNILRGQEPLIPDSSELVSLTTRLEEMLSRGYQQAEYILRFIVTLLWG</sequence>
<proteinExistence type="predicted"/>
<dbReference type="GeneID" id="26098528"/>
<name>A0A0P0N2H2_9CREN</name>
<evidence type="ECO:0000313" key="3">
    <source>
        <dbReference type="Proteomes" id="UP000058613"/>
    </source>
</evidence>
<keyword evidence="1" id="KW-0812">Transmembrane</keyword>
<feature type="transmembrane region" description="Helical" evidence="1">
    <location>
        <begin position="326"/>
        <end position="348"/>
    </location>
</feature>
<organism evidence="2 3">
    <name type="scientific">Pyrodictium delaneyi</name>
    <dbReference type="NCBI Taxonomy" id="1273541"/>
    <lineage>
        <taxon>Archaea</taxon>
        <taxon>Thermoproteota</taxon>
        <taxon>Thermoprotei</taxon>
        <taxon>Desulfurococcales</taxon>
        <taxon>Pyrodictiaceae</taxon>
        <taxon>Pyrodictium</taxon>
    </lineage>
</organism>
<gene>
    <name evidence="2" type="ORF">Pyrde_0201</name>
</gene>
<protein>
    <submittedName>
        <fullName evidence="2">Uncharacterized protein</fullName>
    </submittedName>
</protein>
<dbReference type="RefSeq" id="WP_055407461.1">
    <property type="nucleotide sequence ID" value="NZ_CP013011.1"/>
</dbReference>
<feature type="transmembrane region" description="Helical" evidence="1">
    <location>
        <begin position="127"/>
        <end position="154"/>
    </location>
</feature>
<feature type="transmembrane region" description="Helical" evidence="1">
    <location>
        <begin position="98"/>
        <end position="115"/>
    </location>
</feature>
<feature type="transmembrane region" description="Helical" evidence="1">
    <location>
        <begin position="75"/>
        <end position="92"/>
    </location>
</feature>
<feature type="transmembrane region" description="Helical" evidence="1">
    <location>
        <begin position="49"/>
        <end position="68"/>
    </location>
</feature>
<feature type="transmembrane region" description="Helical" evidence="1">
    <location>
        <begin position="7"/>
        <end position="29"/>
    </location>
</feature>
<accession>A0A0P0N2H2</accession>